<dbReference type="Pfam" id="PF03370">
    <property type="entry name" value="CBM_21"/>
    <property type="match status" value="1"/>
</dbReference>
<dbReference type="GO" id="GO:2001069">
    <property type="term" value="F:glycogen binding"/>
    <property type="evidence" value="ECO:0007669"/>
    <property type="project" value="TreeGrafter"/>
</dbReference>
<feature type="compositionally biased region" description="Basic and acidic residues" evidence="1">
    <location>
        <begin position="15"/>
        <end position="25"/>
    </location>
</feature>
<comment type="caution">
    <text evidence="3">The sequence shown here is derived from an EMBL/GenBank/DDBJ whole genome shotgun (WGS) entry which is preliminary data.</text>
</comment>
<feature type="compositionally biased region" description="Basic residues" evidence="1">
    <location>
        <begin position="26"/>
        <end position="38"/>
    </location>
</feature>
<dbReference type="VEuPathDB" id="FungiDB:CAGL0L00803g"/>
<reference evidence="3 4" key="1">
    <citation type="submission" date="2015-10" db="EMBL/GenBank/DDBJ databases">
        <title>Draft genomes sequences of Candida glabrata isolates 1A, 1B, 2A, 2B, 3A and 3B.</title>
        <authorList>
            <person name="Haavelsrud O.E."/>
            <person name="Gaustad P."/>
        </authorList>
    </citation>
    <scope>NUCLEOTIDE SEQUENCE [LARGE SCALE GENOMIC DNA]</scope>
    <source>
        <strain evidence="3">910700640</strain>
    </source>
</reference>
<dbReference type="VEuPathDB" id="FungiDB:GVI51_L00583"/>
<feature type="domain" description="CBM21" evidence="2">
    <location>
        <begin position="702"/>
        <end position="825"/>
    </location>
</feature>
<feature type="region of interest" description="Disordered" evidence="1">
    <location>
        <begin position="209"/>
        <end position="229"/>
    </location>
</feature>
<dbReference type="Proteomes" id="UP000054886">
    <property type="component" value="Unassembled WGS sequence"/>
</dbReference>
<feature type="region of interest" description="Disordered" evidence="1">
    <location>
        <begin position="15"/>
        <end position="88"/>
    </location>
</feature>
<feature type="compositionally biased region" description="Low complexity" evidence="1">
    <location>
        <begin position="39"/>
        <end position="48"/>
    </location>
</feature>
<organism evidence="3 4">
    <name type="scientific">Candida glabrata</name>
    <name type="common">Yeast</name>
    <name type="synonym">Torulopsis glabrata</name>
    <dbReference type="NCBI Taxonomy" id="5478"/>
    <lineage>
        <taxon>Eukaryota</taxon>
        <taxon>Fungi</taxon>
        <taxon>Dikarya</taxon>
        <taxon>Ascomycota</taxon>
        <taxon>Saccharomycotina</taxon>
        <taxon>Saccharomycetes</taxon>
        <taxon>Saccharomycetales</taxon>
        <taxon>Saccharomycetaceae</taxon>
        <taxon>Nakaseomyces</taxon>
    </lineage>
</organism>
<dbReference type="GO" id="GO:0000164">
    <property type="term" value="C:protein phosphatase type 1 complex"/>
    <property type="evidence" value="ECO:0007669"/>
    <property type="project" value="TreeGrafter"/>
</dbReference>
<proteinExistence type="predicted"/>
<dbReference type="InterPro" id="IPR038175">
    <property type="entry name" value="CBM21_dom_sf"/>
</dbReference>
<evidence type="ECO:0000256" key="1">
    <source>
        <dbReference type="SAM" id="MobiDB-lite"/>
    </source>
</evidence>
<dbReference type="InterPro" id="IPR050782">
    <property type="entry name" value="PP1_regulatory_subunit_3"/>
</dbReference>
<feature type="region of interest" description="Disordered" evidence="1">
    <location>
        <begin position="466"/>
        <end position="493"/>
    </location>
</feature>
<dbReference type="PANTHER" id="PTHR12307:SF36">
    <property type="entry name" value="GLYCOGEN-BINDING SUBUNIT 76A"/>
    <property type="match status" value="1"/>
</dbReference>
<dbReference type="PROSITE" id="PS51159">
    <property type="entry name" value="CBM21"/>
    <property type="match status" value="1"/>
</dbReference>
<dbReference type="InterPro" id="IPR005036">
    <property type="entry name" value="CBM21_dom"/>
</dbReference>
<evidence type="ECO:0000313" key="3">
    <source>
        <dbReference type="EMBL" id="KTA96692.1"/>
    </source>
</evidence>
<gene>
    <name evidence="3" type="ORF">AO440_003819</name>
</gene>
<sequence>MYIDEEIDSVLVRRLDGDRSSEMKSRSTRRSLKKKKKSNGSTAKSTSSAHNDKPVKQSAVGEQPTAAKANMRSNGTAGKTVVAQDDSKMDAERIHQEATKRFAVIESIRNDKALEAQTPFTKNFTIHEKLPDHKDNKDVKTTAGSGKSDLVVDTDDHIKTAESMDIRLNNPLLKDSQNSVENGKAINVESKKNEEPMTILRKHNNQNITENKNDTVPKQKDAMPNVKYSPKVNDTKIETENVLKKNHDTYTQLNSKVAISMENPVEKVPLSLDTYQSQPKIKAETTPDLNTGERNIRRTSNVIGTGKGRINSLDFLHKPQRVTQMKSEDFISPEELKRNTDMNKQILMAKILPDDRINDKIDDITTPEEEITGLKHELGKMSIGNGSANSPAINSIKAEEIIELAQDESISPTEHHYPILNRANQAQQDVCLPLHDSYDQSPVEDHMMPLPPVYKKSGELVKSSLKRRSKSLPVTPNSNRRTQNSRGVRMNNPRDQLIRSKSVHFDQRLPVKYFFKEESPSVVSIRDEEDDVLSFQHKPLVRSIDRNNGRKKRLDLNRRLEGGFMDDDEDGYPYSYDYDEDDDETTRGGTDLDRYMDEYDYENGFSQGDSIFSRGLKSLMMNDRGSGLKDNFKDPTPPVSQSSTSKKEEKMTTLVSKNFPTLGSKTSKSLKLNIFLNSTSDKKVLLQEVSLNVQKRKSNYYNSNFGGPGIGFSTGRDEDDKLIITGTVLVKNIYFDKKVSIRYTWDHWRSCNEVESMYVGSGNNYLPGSQMDIFRFMIDNTVLSNGQYVSNRSRELEFCIQYTTRSNTAREEYWDNNNGKNYIVEIQ</sequence>
<dbReference type="PANTHER" id="PTHR12307">
    <property type="entry name" value="PROTEIN PHOSPHATASE 1 REGULATORY SUBUNIT"/>
    <property type="match status" value="1"/>
</dbReference>
<feature type="compositionally biased region" description="Basic and acidic residues" evidence="1">
    <location>
        <begin position="211"/>
        <end position="221"/>
    </location>
</feature>
<dbReference type="EMBL" id="LLZZ01000169">
    <property type="protein sequence ID" value="KTA96692.1"/>
    <property type="molecule type" value="Genomic_DNA"/>
</dbReference>
<evidence type="ECO:0000259" key="2">
    <source>
        <dbReference type="PROSITE" id="PS51159"/>
    </source>
</evidence>
<dbReference type="Gene3D" id="2.60.40.2440">
    <property type="entry name" value="Carbohydrate binding type-21 domain"/>
    <property type="match status" value="1"/>
</dbReference>
<feature type="compositionally biased region" description="Polar residues" evidence="1">
    <location>
        <begin position="474"/>
        <end position="486"/>
    </location>
</feature>
<dbReference type="VEuPathDB" id="FungiDB:GWK60_I00341"/>
<evidence type="ECO:0000313" key="4">
    <source>
        <dbReference type="Proteomes" id="UP000054886"/>
    </source>
</evidence>
<dbReference type="GO" id="GO:0008157">
    <property type="term" value="F:protein phosphatase 1 binding"/>
    <property type="evidence" value="ECO:0007669"/>
    <property type="project" value="TreeGrafter"/>
</dbReference>
<feature type="region of interest" description="Disordered" evidence="1">
    <location>
        <begin position="626"/>
        <end position="650"/>
    </location>
</feature>
<protein>
    <submittedName>
        <fullName evidence="3">GLC7-interacting protein 2</fullName>
    </submittedName>
</protein>
<name>A0A0W0DD73_CANGB</name>
<dbReference type="AlphaFoldDB" id="A0A0W0DD73"/>
<accession>A0A0W0DD73</accession>
<dbReference type="VEuPathDB" id="FungiDB:B1J91_L00803g"/>
<dbReference type="GO" id="GO:0005979">
    <property type="term" value="P:regulation of glycogen biosynthetic process"/>
    <property type="evidence" value="ECO:0007669"/>
    <property type="project" value="TreeGrafter"/>
</dbReference>